<dbReference type="Proteomes" id="UP000253769">
    <property type="component" value="Unassembled WGS sequence"/>
</dbReference>
<gene>
    <name evidence="1" type="ORF">DV711_14870</name>
</gene>
<reference evidence="1 2" key="1">
    <citation type="submission" date="2018-07" db="EMBL/GenBank/DDBJ databases">
        <title>Motiliproteus coralliicola sp. nov., a bacterium isolated from Coral.</title>
        <authorList>
            <person name="Wang G."/>
        </authorList>
    </citation>
    <scope>NUCLEOTIDE SEQUENCE [LARGE SCALE GENOMIC DNA]</scope>
    <source>
        <strain evidence="1 2">C34</strain>
    </source>
</reference>
<accession>A0A369WDX2</accession>
<evidence type="ECO:0000313" key="1">
    <source>
        <dbReference type="EMBL" id="RDE18894.1"/>
    </source>
</evidence>
<dbReference type="RefSeq" id="WP_114696509.1">
    <property type="nucleotide sequence ID" value="NZ_QQOH01000004.1"/>
</dbReference>
<evidence type="ECO:0000313" key="2">
    <source>
        <dbReference type="Proteomes" id="UP000253769"/>
    </source>
</evidence>
<proteinExistence type="predicted"/>
<evidence type="ECO:0008006" key="3">
    <source>
        <dbReference type="Google" id="ProtNLM"/>
    </source>
</evidence>
<dbReference type="AlphaFoldDB" id="A0A369WDX2"/>
<protein>
    <recommendedName>
        <fullName evidence="3">DUF4926 domain-containing protein</fullName>
    </recommendedName>
</protein>
<name>A0A369WDX2_9GAMM</name>
<keyword evidence="2" id="KW-1185">Reference proteome</keyword>
<organism evidence="1 2">
    <name type="scientific">Motiliproteus coralliicola</name>
    <dbReference type="NCBI Taxonomy" id="2283196"/>
    <lineage>
        <taxon>Bacteria</taxon>
        <taxon>Pseudomonadati</taxon>
        <taxon>Pseudomonadota</taxon>
        <taxon>Gammaproteobacteria</taxon>
        <taxon>Oceanospirillales</taxon>
        <taxon>Oceanospirillaceae</taxon>
        <taxon>Motiliproteus</taxon>
    </lineage>
</organism>
<comment type="caution">
    <text evidence="1">The sequence shown here is derived from an EMBL/GenBank/DDBJ whole genome shotgun (WGS) entry which is preliminary data.</text>
</comment>
<sequence length="94" mass="10366">MTESSAEHPAEQQLEAEMLWQELAVGDEVMVEFPVCEAGRELLSPGQGYLILAKRQSASGVPQLVTESNIPGQQVTLYPHCICSYRCLSEQQLS</sequence>
<dbReference type="EMBL" id="QQOH01000004">
    <property type="protein sequence ID" value="RDE18894.1"/>
    <property type="molecule type" value="Genomic_DNA"/>
</dbReference>